<dbReference type="InterPro" id="IPR058625">
    <property type="entry name" value="MdtA-like_BSH"/>
</dbReference>
<dbReference type="RefSeq" id="WP_286304096.1">
    <property type="nucleotide sequence ID" value="NZ_AP027741.1"/>
</dbReference>
<comment type="similarity">
    <text evidence="2">Belongs to the membrane fusion protein (MFP) (TC 8.A.1) family.</text>
</comment>
<dbReference type="Pfam" id="PF25917">
    <property type="entry name" value="BSH_RND"/>
    <property type="match status" value="1"/>
</dbReference>
<reference evidence="9 10" key="1">
    <citation type="journal article" date="2019" name="Int. J. Syst. Evol. Microbiol.">
        <title>The Global Catalogue of Microorganisms (GCM) 10K type strain sequencing project: providing services to taxonomists for standard genome sequencing and annotation.</title>
        <authorList>
            <consortium name="The Broad Institute Genomics Platform"/>
            <consortium name="The Broad Institute Genome Sequencing Center for Infectious Disease"/>
            <person name="Wu L."/>
            <person name="Ma J."/>
        </authorList>
    </citation>
    <scope>NUCLEOTIDE SEQUENCE [LARGE SCALE GENOMIC DNA]</scope>
    <source>
        <strain evidence="9 10">JCM 6886</strain>
    </source>
</reference>
<feature type="domain" description="Multidrug resistance protein MdtA-like alpha-helical hairpin" evidence="5">
    <location>
        <begin position="119"/>
        <end position="187"/>
    </location>
</feature>
<dbReference type="PANTHER" id="PTHR30158:SF10">
    <property type="entry name" value="CATION EFFLUX PUMP"/>
    <property type="match status" value="1"/>
</dbReference>
<keyword evidence="4" id="KW-0812">Transmembrane</keyword>
<dbReference type="Proteomes" id="UP001501476">
    <property type="component" value="Unassembled WGS sequence"/>
</dbReference>
<dbReference type="Pfam" id="PF25876">
    <property type="entry name" value="HH_MFP_RND"/>
    <property type="match status" value="1"/>
</dbReference>
<protein>
    <submittedName>
        <fullName evidence="9">Efflux RND transporter periplasmic adaptor subunit</fullName>
    </submittedName>
</protein>
<dbReference type="InterPro" id="IPR058626">
    <property type="entry name" value="MdtA-like_b-barrel"/>
</dbReference>
<dbReference type="Pfam" id="PF25944">
    <property type="entry name" value="Beta-barrel_RND"/>
    <property type="match status" value="1"/>
</dbReference>
<dbReference type="InterPro" id="IPR058624">
    <property type="entry name" value="MdtA-like_HH"/>
</dbReference>
<evidence type="ECO:0000256" key="3">
    <source>
        <dbReference type="SAM" id="Coils"/>
    </source>
</evidence>
<dbReference type="InterPro" id="IPR058627">
    <property type="entry name" value="MdtA-like_C"/>
</dbReference>
<comment type="caution">
    <text evidence="9">The sequence shown here is derived from an EMBL/GenBank/DDBJ whole genome shotgun (WGS) entry which is preliminary data.</text>
</comment>
<feature type="coiled-coil region" evidence="3">
    <location>
        <begin position="119"/>
        <end position="146"/>
    </location>
</feature>
<evidence type="ECO:0000259" key="5">
    <source>
        <dbReference type="Pfam" id="PF25876"/>
    </source>
</evidence>
<evidence type="ECO:0000313" key="9">
    <source>
        <dbReference type="EMBL" id="GAA0224252.1"/>
    </source>
</evidence>
<dbReference type="NCBIfam" id="TIGR01730">
    <property type="entry name" value="RND_mfp"/>
    <property type="match status" value="1"/>
</dbReference>
<evidence type="ECO:0000259" key="6">
    <source>
        <dbReference type="Pfam" id="PF25917"/>
    </source>
</evidence>
<feature type="domain" description="Multidrug resistance protein MdtA-like barrel-sandwich hybrid" evidence="6">
    <location>
        <begin position="79"/>
        <end position="220"/>
    </location>
</feature>
<comment type="subcellular location">
    <subcellularLocation>
        <location evidence="1">Cell inner membrane</location>
        <topology evidence="1">Lipid-anchor</topology>
    </subcellularLocation>
</comment>
<evidence type="ECO:0000256" key="1">
    <source>
        <dbReference type="ARBA" id="ARBA00004519"/>
    </source>
</evidence>
<dbReference type="Gene3D" id="2.40.30.170">
    <property type="match status" value="1"/>
</dbReference>
<dbReference type="EMBL" id="BAAADG010000005">
    <property type="protein sequence ID" value="GAA0224252.1"/>
    <property type="molecule type" value="Genomic_DNA"/>
</dbReference>
<evidence type="ECO:0000256" key="2">
    <source>
        <dbReference type="ARBA" id="ARBA00009477"/>
    </source>
</evidence>
<accession>A0ABN0TKW2</accession>
<evidence type="ECO:0000256" key="4">
    <source>
        <dbReference type="SAM" id="Phobius"/>
    </source>
</evidence>
<dbReference type="Gene3D" id="1.10.287.470">
    <property type="entry name" value="Helix hairpin bin"/>
    <property type="match status" value="1"/>
</dbReference>
<dbReference type="Gene3D" id="2.40.420.20">
    <property type="match status" value="1"/>
</dbReference>
<keyword evidence="4" id="KW-0472">Membrane</keyword>
<keyword evidence="3" id="KW-0175">Coiled coil</keyword>
<sequence length="396" mass="43131">MSELSSNHQNRGWLKLILFIFVCIAAGAAYMSYANEGEEPAQAAAPNTPPPPVAEVITLQPEEVRIWTRFSGRLSAVDKADIKPLVGGELQKVLFDDGQLVEKNELLFVIDPRPYKAALASAEAQLASAKSRATLAKDELARAERLVKDKLVSDSVFDAAKNESQVSVAAIREAESAVSQAKLNLNYCYIRAPFAGRVSRAELTVGNIIETAPSSPVLTTIVANDRFYAEFDIDEQTYIKMMRNNHTKQKMPVDMTLAADESVVYHGEIHSLDNQLDIASGTIRARAIFDNKDGALTPGMYANVRVGAAEKQQALLIPNRAIGTNQDKKFVFVINAENQAVYKEVQLGGHHQGKRLVLSGLNTGDRVVVNGLSHIRANMVVSPKSVAETDEAATTE</sequence>
<evidence type="ECO:0000313" key="10">
    <source>
        <dbReference type="Proteomes" id="UP001501476"/>
    </source>
</evidence>
<evidence type="ECO:0000259" key="7">
    <source>
        <dbReference type="Pfam" id="PF25944"/>
    </source>
</evidence>
<keyword evidence="10" id="KW-1185">Reference proteome</keyword>
<dbReference type="InterPro" id="IPR006143">
    <property type="entry name" value="RND_pump_MFP"/>
</dbReference>
<dbReference type="SUPFAM" id="SSF111369">
    <property type="entry name" value="HlyD-like secretion proteins"/>
    <property type="match status" value="1"/>
</dbReference>
<feature type="domain" description="Multidrug resistance protein MdtA-like beta-barrel" evidence="7">
    <location>
        <begin position="230"/>
        <end position="307"/>
    </location>
</feature>
<keyword evidence="4" id="KW-1133">Transmembrane helix</keyword>
<gene>
    <name evidence="9" type="ORF">GCM10008964_14870</name>
</gene>
<dbReference type="Pfam" id="PF25967">
    <property type="entry name" value="RND-MFP_C"/>
    <property type="match status" value="1"/>
</dbReference>
<feature type="domain" description="Multidrug resistance protein MdtA-like C-terminal permuted SH3" evidence="8">
    <location>
        <begin position="313"/>
        <end position="372"/>
    </location>
</feature>
<dbReference type="Gene3D" id="2.40.50.100">
    <property type="match status" value="1"/>
</dbReference>
<feature type="transmembrane region" description="Helical" evidence="4">
    <location>
        <begin position="12"/>
        <end position="33"/>
    </location>
</feature>
<name>A0ABN0TKW2_9GAMM</name>
<proteinExistence type="inferred from homology"/>
<evidence type="ECO:0000259" key="8">
    <source>
        <dbReference type="Pfam" id="PF25967"/>
    </source>
</evidence>
<organism evidence="9 10">
    <name type="scientific">Methylophaga marina</name>
    <dbReference type="NCBI Taxonomy" id="45495"/>
    <lineage>
        <taxon>Bacteria</taxon>
        <taxon>Pseudomonadati</taxon>
        <taxon>Pseudomonadota</taxon>
        <taxon>Gammaproteobacteria</taxon>
        <taxon>Thiotrichales</taxon>
        <taxon>Piscirickettsiaceae</taxon>
        <taxon>Methylophaga</taxon>
    </lineage>
</organism>
<dbReference type="PANTHER" id="PTHR30158">
    <property type="entry name" value="ACRA/E-RELATED COMPONENT OF DRUG EFFLUX TRANSPORTER"/>
    <property type="match status" value="1"/>
</dbReference>